<gene>
    <name evidence="1" type="ORF">S01H4_10202</name>
</gene>
<proteinExistence type="predicted"/>
<comment type="caution">
    <text evidence="1">The sequence shown here is derived from an EMBL/GenBank/DDBJ whole genome shotgun (WGS) entry which is preliminary data.</text>
</comment>
<dbReference type="EMBL" id="BART01003855">
    <property type="protein sequence ID" value="GAG62557.1"/>
    <property type="molecule type" value="Genomic_DNA"/>
</dbReference>
<organism evidence="1">
    <name type="scientific">marine sediment metagenome</name>
    <dbReference type="NCBI Taxonomy" id="412755"/>
    <lineage>
        <taxon>unclassified sequences</taxon>
        <taxon>metagenomes</taxon>
        <taxon>ecological metagenomes</taxon>
    </lineage>
</organism>
<accession>X0ZXE5</accession>
<protein>
    <submittedName>
        <fullName evidence="1">Uncharacterized protein</fullName>
    </submittedName>
</protein>
<sequence length="43" mass="5039">GLYKRYMRLIPLSVQSVGGDMKVIAFIEDYRIVKKILDYLGIY</sequence>
<reference evidence="1" key="1">
    <citation type="journal article" date="2014" name="Front. Microbiol.">
        <title>High frequency of phylogenetically diverse reductive dehalogenase-homologous genes in deep subseafloor sedimentary metagenomes.</title>
        <authorList>
            <person name="Kawai M."/>
            <person name="Futagami T."/>
            <person name="Toyoda A."/>
            <person name="Takaki Y."/>
            <person name="Nishi S."/>
            <person name="Hori S."/>
            <person name="Arai W."/>
            <person name="Tsubouchi T."/>
            <person name="Morono Y."/>
            <person name="Uchiyama I."/>
            <person name="Ito T."/>
            <person name="Fujiyama A."/>
            <person name="Inagaki F."/>
            <person name="Takami H."/>
        </authorList>
    </citation>
    <scope>NUCLEOTIDE SEQUENCE</scope>
    <source>
        <strain evidence="1">Expedition CK06-06</strain>
    </source>
</reference>
<feature type="non-terminal residue" evidence="1">
    <location>
        <position position="1"/>
    </location>
</feature>
<evidence type="ECO:0000313" key="1">
    <source>
        <dbReference type="EMBL" id="GAG62557.1"/>
    </source>
</evidence>
<dbReference type="AlphaFoldDB" id="X0ZXE5"/>
<name>X0ZXE5_9ZZZZ</name>